<dbReference type="GO" id="GO:0003713">
    <property type="term" value="F:transcription coactivator activity"/>
    <property type="evidence" value="ECO:0007669"/>
    <property type="project" value="InterPro"/>
</dbReference>
<evidence type="ECO:0000259" key="8">
    <source>
        <dbReference type="Pfam" id="PF02229"/>
    </source>
</evidence>
<feature type="compositionally biased region" description="Basic residues" evidence="7">
    <location>
        <begin position="60"/>
        <end position="77"/>
    </location>
</feature>
<dbReference type="SUPFAM" id="SSF54447">
    <property type="entry name" value="ssDNA-binding transcriptional regulator domain"/>
    <property type="match status" value="1"/>
</dbReference>
<dbReference type="InParanoid" id="A0A0C3BZ41"/>
<evidence type="ECO:0000256" key="2">
    <source>
        <dbReference type="ARBA" id="ARBA00009001"/>
    </source>
</evidence>
<evidence type="ECO:0000256" key="7">
    <source>
        <dbReference type="SAM" id="MobiDB-lite"/>
    </source>
</evidence>
<dbReference type="STRING" id="765440.A0A0C3BZ41"/>
<feature type="region of interest" description="Disordered" evidence="7">
    <location>
        <begin position="1"/>
        <end position="90"/>
    </location>
</feature>
<dbReference type="InterPro" id="IPR045125">
    <property type="entry name" value="Sub1/Tcp4-like"/>
</dbReference>
<feature type="domain" description="Transcriptional coactivator p15 (PC4) C-terminal" evidence="8">
    <location>
        <begin position="101"/>
        <end position="150"/>
    </location>
</feature>
<reference evidence="9 10" key="1">
    <citation type="submission" date="2014-04" db="EMBL/GenBank/DDBJ databases">
        <authorList>
            <consortium name="DOE Joint Genome Institute"/>
            <person name="Kuo A."/>
            <person name="Tarkka M."/>
            <person name="Buscot F."/>
            <person name="Kohler A."/>
            <person name="Nagy L.G."/>
            <person name="Floudas D."/>
            <person name="Copeland A."/>
            <person name="Barry K.W."/>
            <person name="Cichocki N."/>
            <person name="Veneault-Fourrey C."/>
            <person name="LaButti K."/>
            <person name="Lindquist E.A."/>
            <person name="Lipzen A."/>
            <person name="Lundell T."/>
            <person name="Morin E."/>
            <person name="Murat C."/>
            <person name="Sun H."/>
            <person name="Tunlid A."/>
            <person name="Henrissat B."/>
            <person name="Grigoriev I.V."/>
            <person name="Hibbett D.S."/>
            <person name="Martin F."/>
            <person name="Nordberg H.P."/>
            <person name="Cantor M.N."/>
            <person name="Hua S.X."/>
        </authorList>
    </citation>
    <scope>NUCLEOTIDE SEQUENCE [LARGE SCALE GENOMIC DNA]</scope>
    <source>
        <strain evidence="9 10">F 1598</strain>
    </source>
</reference>
<dbReference type="AlphaFoldDB" id="A0A0C3BZ41"/>
<evidence type="ECO:0000256" key="4">
    <source>
        <dbReference type="ARBA" id="ARBA00023125"/>
    </source>
</evidence>
<evidence type="ECO:0000256" key="1">
    <source>
        <dbReference type="ARBA" id="ARBA00004123"/>
    </source>
</evidence>
<dbReference type="PANTHER" id="PTHR13215">
    <property type="entry name" value="RNA POLYMERASE II TRANSCRIPTIONAL COACTIVATOR"/>
    <property type="match status" value="1"/>
</dbReference>
<evidence type="ECO:0000313" key="9">
    <source>
        <dbReference type="EMBL" id="KIM91823.1"/>
    </source>
</evidence>
<keyword evidence="5" id="KW-0804">Transcription</keyword>
<comment type="similarity">
    <text evidence="2">Belongs to the transcriptional coactivator PC4 family.</text>
</comment>
<dbReference type="OrthoDB" id="2505440at2759"/>
<dbReference type="InterPro" id="IPR003173">
    <property type="entry name" value="PC4_C"/>
</dbReference>
<name>A0A0C3BZ41_PILCF</name>
<dbReference type="GO" id="GO:0060261">
    <property type="term" value="P:positive regulation of transcription initiation by RNA polymerase II"/>
    <property type="evidence" value="ECO:0007669"/>
    <property type="project" value="InterPro"/>
</dbReference>
<evidence type="ECO:0000313" key="10">
    <source>
        <dbReference type="Proteomes" id="UP000054166"/>
    </source>
</evidence>
<keyword evidence="4" id="KW-0238">DNA-binding</keyword>
<dbReference type="EMBL" id="KN832970">
    <property type="protein sequence ID" value="KIM91823.1"/>
    <property type="molecule type" value="Genomic_DNA"/>
</dbReference>
<dbReference type="Proteomes" id="UP000054166">
    <property type="component" value="Unassembled WGS sequence"/>
</dbReference>
<keyword evidence="10" id="KW-1185">Reference proteome</keyword>
<evidence type="ECO:0000256" key="3">
    <source>
        <dbReference type="ARBA" id="ARBA00023015"/>
    </source>
</evidence>
<dbReference type="Gene3D" id="2.30.31.10">
    <property type="entry name" value="Transcriptional Coactivator Pc4, Chain A"/>
    <property type="match status" value="1"/>
</dbReference>
<organism evidence="9 10">
    <name type="scientific">Piloderma croceum (strain F 1598)</name>
    <dbReference type="NCBI Taxonomy" id="765440"/>
    <lineage>
        <taxon>Eukaryota</taxon>
        <taxon>Fungi</taxon>
        <taxon>Dikarya</taxon>
        <taxon>Basidiomycota</taxon>
        <taxon>Agaricomycotina</taxon>
        <taxon>Agaricomycetes</taxon>
        <taxon>Agaricomycetidae</taxon>
        <taxon>Atheliales</taxon>
        <taxon>Atheliaceae</taxon>
        <taxon>Piloderma</taxon>
    </lineage>
</organism>
<accession>A0A0C3BZ41</accession>
<keyword evidence="3" id="KW-0805">Transcription regulation</keyword>
<protein>
    <recommendedName>
        <fullName evidence="8">Transcriptional coactivator p15 (PC4) C-terminal domain-containing protein</fullName>
    </recommendedName>
</protein>
<proteinExistence type="inferred from homology"/>
<dbReference type="Pfam" id="PF02229">
    <property type="entry name" value="PC4"/>
    <property type="match status" value="1"/>
</dbReference>
<dbReference type="GO" id="GO:0003677">
    <property type="term" value="F:DNA binding"/>
    <property type="evidence" value="ECO:0007669"/>
    <property type="project" value="UniProtKB-KW"/>
</dbReference>
<reference evidence="10" key="2">
    <citation type="submission" date="2015-01" db="EMBL/GenBank/DDBJ databases">
        <title>Evolutionary Origins and Diversification of the Mycorrhizal Mutualists.</title>
        <authorList>
            <consortium name="DOE Joint Genome Institute"/>
            <consortium name="Mycorrhizal Genomics Consortium"/>
            <person name="Kohler A."/>
            <person name="Kuo A."/>
            <person name="Nagy L.G."/>
            <person name="Floudas D."/>
            <person name="Copeland A."/>
            <person name="Barry K.W."/>
            <person name="Cichocki N."/>
            <person name="Veneault-Fourrey C."/>
            <person name="LaButti K."/>
            <person name="Lindquist E.A."/>
            <person name="Lipzen A."/>
            <person name="Lundell T."/>
            <person name="Morin E."/>
            <person name="Murat C."/>
            <person name="Riley R."/>
            <person name="Ohm R."/>
            <person name="Sun H."/>
            <person name="Tunlid A."/>
            <person name="Henrissat B."/>
            <person name="Grigoriev I.V."/>
            <person name="Hibbett D.S."/>
            <person name="Martin F."/>
        </authorList>
    </citation>
    <scope>NUCLEOTIDE SEQUENCE [LARGE SCALE GENOMIC DNA]</scope>
    <source>
        <strain evidence="10">F 1598</strain>
    </source>
</reference>
<dbReference type="InterPro" id="IPR009044">
    <property type="entry name" value="ssDNA-bd_transcriptional_reg"/>
</dbReference>
<gene>
    <name evidence="9" type="ORF">PILCRDRAFT_809789</name>
</gene>
<keyword evidence="6" id="KW-0539">Nucleus</keyword>
<comment type="subcellular location">
    <subcellularLocation>
        <location evidence="1">Nucleus</location>
    </subcellularLocation>
</comment>
<sequence>MGKRKADNFIASDDDEEDQDFDKSESEQSPSSEEEKKPKSRKKSKVAAKNDNSDDEAKPSSKKKSPKDKPKTVKKPKFTPEGSNGDEIIIHTTSEGDKYVDLGKKKRATVRTFKGITLLDIREFYGADGDEKPGKKGISLTIDQWDALKHSTSAIDNLFADLKTKK</sequence>
<dbReference type="HOGENOM" id="CLU_104273_1_0_1"/>
<evidence type="ECO:0000256" key="6">
    <source>
        <dbReference type="ARBA" id="ARBA00023242"/>
    </source>
</evidence>
<dbReference type="GO" id="GO:0005634">
    <property type="term" value="C:nucleus"/>
    <property type="evidence" value="ECO:0007669"/>
    <property type="project" value="UniProtKB-SubCell"/>
</dbReference>
<evidence type="ECO:0000256" key="5">
    <source>
        <dbReference type="ARBA" id="ARBA00023163"/>
    </source>
</evidence>